<proteinExistence type="predicted"/>
<dbReference type="OrthoDB" id="288590at2759"/>
<protein>
    <submittedName>
        <fullName evidence="1">Uncharacterized protein</fullName>
    </submittedName>
</protein>
<accession>A0A0L0SWW0</accession>
<sequence length="140" mass="14803">MSAEAAFLQLTSSFSPELQSLPSSCVYNKLQPPSTMMSTKGSTAAASSAPYSTLVTMIPAATCPMPAPATAIKEDLANVPEYKAIPVLDVGIALDAPATAFTEQGPRGDALRALAMHMRRGVTQGGFFRRKKRGGDKKKR</sequence>
<dbReference type="Proteomes" id="UP000054350">
    <property type="component" value="Unassembled WGS sequence"/>
</dbReference>
<name>A0A0L0SWW0_ALLM3</name>
<evidence type="ECO:0000313" key="2">
    <source>
        <dbReference type="Proteomes" id="UP000054350"/>
    </source>
</evidence>
<dbReference type="VEuPathDB" id="FungiDB:AMAG_11453"/>
<gene>
    <name evidence="1" type="ORF">AMAG_11453</name>
</gene>
<organism evidence="1 2">
    <name type="scientific">Allomyces macrogynus (strain ATCC 38327)</name>
    <name type="common">Allomyces javanicus var. macrogynus</name>
    <dbReference type="NCBI Taxonomy" id="578462"/>
    <lineage>
        <taxon>Eukaryota</taxon>
        <taxon>Fungi</taxon>
        <taxon>Fungi incertae sedis</taxon>
        <taxon>Blastocladiomycota</taxon>
        <taxon>Blastocladiomycetes</taxon>
        <taxon>Blastocladiales</taxon>
        <taxon>Blastocladiaceae</taxon>
        <taxon>Allomyces</taxon>
    </lineage>
</organism>
<reference evidence="1 2" key="1">
    <citation type="submission" date="2009-11" db="EMBL/GenBank/DDBJ databases">
        <title>Annotation of Allomyces macrogynus ATCC 38327.</title>
        <authorList>
            <consortium name="The Broad Institute Genome Sequencing Platform"/>
            <person name="Russ C."/>
            <person name="Cuomo C."/>
            <person name="Burger G."/>
            <person name="Gray M.W."/>
            <person name="Holland P.W.H."/>
            <person name="King N."/>
            <person name="Lang F.B.F."/>
            <person name="Roger A.J."/>
            <person name="Ruiz-Trillo I."/>
            <person name="Young S.K."/>
            <person name="Zeng Q."/>
            <person name="Gargeya S."/>
            <person name="Fitzgerald M."/>
            <person name="Haas B."/>
            <person name="Abouelleil A."/>
            <person name="Alvarado L."/>
            <person name="Arachchi H.M."/>
            <person name="Berlin A."/>
            <person name="Chapman S.B."/>
            <person name="Gearin G."/>
            <person name="Goldberg J."/>
            <person name="Griggs A."/>
            <person name="Gujja S."/>
            <person name="Hansen M."/>
            <person name="Heiman D."/>
            <person name="Howarth C."/>
            <person name="Larimer J."/>
            <person name="Lui A."/>
            <person name="MacDonald P.J.P."/>
            <person name="McCowen C."/>
            <person name="Montmayeur A."/>
            <person name="Murphy C."/>
            <person name="Neiman D."/>
            <person name="Pearson M."/>
            <person name="Priest M."/>
            <person name="Roberts A."/>
            <person name="Saif S."/>
            <person name="Shea T."/>
            <person name="Sisk P."/>
            <person name="Stolte C."/>
            <person name="Sykes S."/>
            <person name="Wortman J."/>
            <person name="Nusbaum C."/>
            <person name="Birren B."/>
        </authorList>
    </citation>
    <scope>NUCLEOTIDE SEQUENCE [LARGE SCALE GENOMIC DNA]</scope>
    <source>
        <strain evidence="1 2">ATCC 38327</strain>
    </source>
</reference>
<keyword evidence="2" id="KW-1185">Reference proteome</keyword>
<dbReference type="AlphaFoldDB" id="A0A0L0SWW0"/>
<evidence type="ECO:0000313" key="1">
    <source>
        <dbReference type="EMBL" id="KNE66982.1"/>
    </source>
</evidence>
<reference evidence="2" key="2">
    <citation type="submission" date="2009-11" db="EMBL/GenBank/DDBJ databases">
        <title>The Genome Sequence of Allomyces macrogynus strain ATCC 38327.</title>
        <authorList>
            <consortium name="The Broad Institute Genome Sequencing Platform"/>
            <person name="Russ C."/>
            <person name="Cuomo C."/>
            <person name="Shea T."/>
            <person name="Young S.K."/>
            <person name="Zeng Q."/>
            <person name="Koehrsen M."/>
            <person name="Haas B."/>
            <person name="Borodovsky M."/>
            <person name="Guigo R."/>
            <person name="Alvarado L."/>
            <person name="Berlin A."/>
            <person name="Borenstein D."/>
            <person name="Chen Z."/>
            <person name="Engels R."/>
            <person name="Freedman E."/>
            <person name="Gellesch M."/>
            <person name="Goldberg J."/>
            <person name="Griggs A."/>
            <person name="Gujja S."/>
            <person name="Heiman D."/>
            <person name="Hepburn T."/>
            <person name="Howarth C."/>
            <person name="Jen D."/>
            <person name="Larson L."/>
            <person name="Lewis B."/>
            <person name="Mehta T."/>
            <person name="Park D."/>
            <person name="Pearson M."/>
            <person name="Roberts A."/>
            <person name="Saif S."/>
            <person name="Shenoy N."/>
            <person name="Sisk P."/>
            <person name="Stolte C."/>
            <person name="Sykes S."/>
            <person name="Walk T."/>
            <person name="White J."/>
            <person name="Yandava C."/>
            <person name="Burger G."/>
            <person name="Gray M.W."/>
            <person name="Holland P.W.H."/>
            <person name="King N."/>
            <person name="Lang F.B.F."/>
            <person name="Roger A.J."/>
            <person name="Ruiz-Trillo I."/>
            <person name="Lander E."/>
            <person name="Nusbaum C."/>
        </authorList>
    </citation>
    <scope>NUCLEOTIDE SEQUENCE [LARGE SCALE GENOMIC DNA]</scope>
    <source>
        <strain evidence="2">ATCC 38327</strain>
    </source>
</reference>
<dbReference type="EMBL" id="GG745351">
    <property type="protein sequence ID" value="KNE66982.1"/>
    <property type="molecule type" value="Genomic_DNA"/>
</dbReference>